<dbReference type="AlphaFoldDB" id="A0A5Q4C264"/>
<name>A0A5Q4C264_9PEZI</name>
<comment type="caution">
    <text evidence="1">The sequence shown here is derived from an EMBL/GenBank/DDBJ whole genome shotgun (WGS) entry which is preliminary data.</text>
</comment>
<evidence type="ECO:0000313" key="1">
    <source>
        <dbReference type="EMBL" id="TQN73425.1"/>
    </source>
</evidence>
<dbReference type="Proteomes" id="UP000326340">
    <property type="component" value="Unassembled WGS sequence"/>
</dbReference>
<protein>
    <submittedName>
        <fullName evidence="1">Uncharacterized protein</fullName>
    </submittedName>
</protein>
<proteinExistence type="predicted"/>
<accession>A0A5Q4C264</accession>
<evidence type="ECO:0000313" key="2">
    <source>
        <dbReference type="Proteomes" id="UP000326340"/>
    </source>
</evidence>
<sequence>MYKASFLWYCRSQRCHSEDTKHILGRLLASPHRDTQDSNNKPADCPELPWRSSRSQLTALPSDRPLSVPVVPAAVPRRANLGDTARDRFQVPLPWRPPPTLPSTHPEPRCLNSLFGWNEWRSEQRPVDRVQFSTRQLLSKVWSCLCPALSLSLSLVTSPRIPPPTSCRPPSFLPLLTPPNTS</sequence>
<gene>
    <name evidence="1" type="ORF">CSHISOI_02045</name>
</gene>
<dbReference type="EMBL" id="PUHP01000097">
    <property type="protein sequence ID" value="TQN73425.1"/>
    <property type="molecule type" value="Genomic_DNA"/>
</dbReference>
<keyword evidence="2" id="KW-1185">Reference proteome</keyword>
<reference evidence="1 2" key="1">
    <citation type="journal article" date="2019" name="Sci. Rep.">
        <title>Colletotrichum shisoi sp. nov., an anthracnose pathogen of Perilla frutescens in Japan: molecular phylogenetic, morphological and genomic evidence.</title>
        <authorList>
            <person name="Gan P."/>
            <person name="Tsushima A."/>
            <person name="Hiroyama R."/>
            <person name="Narusaka M."/>
            <person name="Takano Y."/>
            <person name="Narusaka Y."/>
            <person name="Kawaradani M."/>
            <person name="Damm U."/>
            <person name="Shirasu K."/>
        </authorList>
    </citation>
    <scope>NUCLEOTIDE SEQUENCE [LARGE SCALE GENOMIC DNA]</scope>
    <source>
        <strain evidence="1 2">PG-2018a</strain>
    </source>
</reference>
<organism evidence="1 2">
    <name type="scientific">Colletotrichum shisoi</name>
    <dbReference type="NCBI Taxonomy" id="2078593"/>
    <lineage>
        <taxon>Eukaryota</taxon>
        <taxon>Fungi</taxon>
        <taxon>Dikarya</taxon>
        <taxon>Ascomycota</taxon>
        <taxon>Pezizomycotina</taxon>
        <taxon>Sordariomycetes</taxon>
        <taxon>Hypocreomycetidae</taxon>
        <taxon>Glomerellales</taxon>
        <taxon>Glomerellaceae</taxon>
        <taxon>Colletotrichum</taxon>
        <taxon>Colletotrichum destructivum species complex</taxon>
    </lineage>
</organism>
<dbReference type="OrthoDB" id="10628835at2759"/>